<dbReference type="Pfam" id="PF00264">
    <property type="entry name" value="Tyrosinase"/>
    <property type="match status" value="1"/>
</dbReference>
<evidence type="ECO:0000256" key="3">
    <source>
        <dbReference type="SAM" id="SignalP"/>
    </source>
</evidence>
<evidence type="ECO:0000259" key="4">
    <source>
        <dbReference type="PROSITE" id="PS00498"/>
    </source>
</evidence>
<dbReference type="GO" id="GO:0046872">
    <property type="term" value="F:metal ion binding"/>
    <property type="evidence" value="ECO:0007669"/>
    <property type="project" value="UniProtKB-KW"/>
</dbReference>
<comment type="caution">
    <text evidence="5">The sequence shown here is derived from an EMBL/GenBank/DDBJ whole genome shotgun (WGS) entry which is preliminary data.</text>
</comment>
<name>A0A6G0WYR1_9STRA</name>
<feature type="signal peptide" evidence="3">
    <location>
        <begin position="1"/>
        <end position="23"/>
    </location>
</feature>
<dbReference type="SUPFAM" id="SSF48056">
    <property type="entry name" value="Di-copper centre-containing domain"/>
    <property type="match status" value="1"/>
</dbReference>
<dbReference type="PANTHER" id="PTHR11474:SF126">
    <property type="entry name" value="TYROSINASE-LIKE PROTEIN TYR-1-RELATED"/>
    <property type="match status" value="1"/>
</dbReference>
<dbReference type="EMBL" id="VJMJ01000129">
    <property type="protein sequence ID" value="KAF0732722.1"/>
    <property type="molecule type" value="Genomic_DNA"/>
</dbReference>
<protein>
    <recommendedName>
        <fullName evidence="4">Tyrosinase copper-binding domain-containing protein</fullName>
    </recommendedName>
</protein>
<dbReference type="Gene3D" id="1.10.1280.10">
    <property type="entry name" value="Di-copper center containing domain from catechol oxidase"/>
    <property type="match status" value="1"/>
</dbReference>
<sequence>MLAVRILSLVAIALAVLKAESAASPPCGPRVRRPYSKLTATEKETLQLAFEAAMLQGHHHRFVTVHQYSLNEYEAHSCMFLYWHRRFLWGYENMLRSLGERFKCLTIPYWDYAGMSSNQLDPNVTCDSLATCNPVLVDFGASSISNPSSYVIGGTPGTANGGETISADNCVHDPTNPVTRSFCESEAAFQSKRCLRCIPRGNWHNAQIAADTTLASMSNQIFASSFAELTKNLMYKVHPKIHANLDGAMGTMSSPSDPVFFLHHATIDALLSIYTKCQAPYASGTDPKVFPPSDWNLFNNRVCGPYVFRPKSSSPRFSLSRNSMSMLYYNGTTDVASVDVGDPESPLAQYFSSTSKNYMAYYRYPQSSTISYDFTDTGFDVINSNCEAWIGGSYNSTESSAALMKDIKKTTSKQKKHRDGPPLPVVKQIDFTQNVYKHTKRYIKDDKKAREYVEMMLCVHRNECMGGVFDYSAEFKKSFKWSLSPYCYNVLDDIAQGRKHIPVPGWAKLIMETYGCRNMS</sequence>
<keyword evidence="1" id="KW-0479">Metal-binding</keyword>
<accession>A0A6G0WYR1</accession>
<evidence type="ECO:0000313" key="5">
    <source>
        <dbReference type="EMBL" id="KAF0732722.1"/>
    </source>
</evidence>
<dbReference type="PANTHER" id="PTHR11474">
    <property type="entry name" value="TYROSINASE FAMILY MEMBER"/>
    <property type="match status" value="1"/>
</dbReference>
<dbReference type="VEuPathDB" id="FungiDB:AeMF1_010271"/>
<reference evidence="5 6" key="1">
    <citation type="submission" date="2019-07" db="EMBL/GenBank/DDBJ databases">
        <title>Genomics analysis of Aphanomyces spp. identifies a new class of oomycete effector associated with host adaptation.</title>
        <authorList>
            <person name="Gaulin E."/>
        </authorList>
    </citation>
    <scope>NUCLEOTIDE SEQUENCE [LARGE SCALE GENOMIC DNA]</scope>
    <source>
        <strain evidence="5 6">ATCC 201684</strain>
    </source>
</reference>
<dbReference type="PRINTS" id="PR00092">
    <property type="entry name" value="TYROSINASE"/>
</dbReference>
<keyword evidence="2" id="KW-0186">Copper</keyword>
<dbReference type="InterPro" id="IPR002227">
    <property type="entry name" value="Tyrosinase_Cu-bd"/>
</dbReference>
<dbReference type="AlphaFoldDB" id="A0A6G0WYR1"/>
<gene>
    <name evidence="5" type="ORF">Ae201684_010253</name>
</gene>
<proteinExistence type="predicted"/>
<organism evidence="5 6">
    <name type="scientific">Aphanomyces euteiches</name>
    <dbReference type="NCBI Taxonomy" id="100861"/>
    <lineage>
        <taxon>Eukaryota</taxon>
        <taxon>Sar</taxon>
        <taxon>Stramenopiles</taxon>
        <taxon>Oomycota</taxon>
        <taxon>Saprolegniomycetes</taxon>
        <taxon>Saprolegniales</taxon>
        <taxon>Verrucalvaceae</taxon>
        <taxon>Aphanomyces</taxon>
    </lineage>
</organism>
<dbReference type="Proteomes" id="UP000481153">
    <property type="component" value="Unassembled WGS sequence"/>
</dbReference>
<feature type="chain" id="PRO_5026102719" description="Tyrosinase copper-binding domain-containing protein" evidence="3">
    <location>
        <begin position="24"/>
        <end position="520"/>
    </location>
</feature>
<dbReference type="GO" id="GO:0016491">
    <property type="term" value="F:oxidoreductase activity"/>
    <property type="evidence" value="ECO:0007669"/>
    <property type="project" value="InterPro"/>
</dbReference>
<evidence type="ECO:0000256" key="1">
    <source>
        <dbReference type="ARBA" id="ARBA00022723"/>
    </source>
</evidence>
<feature type="domain" description="Tyrosinase copper-binding" evidence="4">
    <location>
        <begin position="257"/>
        <end position="268"/>
    </location>
</feature>
<keyword evidence="6" id="KW-1185">Reference proteome</keyword>
<evidence type="ECO:0000256" key="2">
    <source>
        <dbReference type="ARBA" id="ARBA00023008"/>
    </source>
</evidence>
<evidence type="ECO:0000313" key="6">
    <source>
        <dbReference type="Proteomes" id="UP000481153"/>
    </source>
</evidence>
<dbReference type="InterPro" id="IPR050316">
    <property type="entry name" value="Tyrosinase/Hemocyanin"/>
</dbReference>
<dbReference type="InterPro" id="IPR008922">
    <property type="entry name" value="Di-copper_centre_dom_sf"/>
</dbReference>
<keyword evidence="3" id="KW-0732">Signal</keyword>
<dbReference type="PROSITE" id="PS00498">
    <property type="entry name" value="TYROSINASE_2"/>
    <property type="match status" value="1"/>
</dbReference>